<evidence type="ECO:0000259" key="8">
    <source>
        <dbReference type="PROSITE" id="PS50850"/>
    </source>
</evidence>
<keyword evidence="3" id="KW-1003">Cell membrane</keyword>
<keyword evidence="6 7" id="KW-0472">Membrane</keyword>
<dbReference type="Pfam" id="PF07690">
    <property type="entry name" value="MFS_1"/>
    <property type="match status" value="1"/>
</dbReference>
<proteinExistence type="predicted"/>
<comment type="subcellular location">
    <subcellularLocation>
        <location evidence="1">Cell membrane</location>
        <topology evidence="1">Multi-pass membrane protein</topology>
    </subcellularLocation>
</comment>
<feature type="transmembrane region" description="Helical" evidence="7">
    <location>
        <begin position="214"/>
        <end position="239"/>
    </location>
</feature>
<dbReference type="Gene3D" id="1.20.1250.20">
    <property type="entry name" value="MFS general substrate transporter like domains"/>
    <property type="match status" value="1"/>
</dbReference>
<dbReference type="RefSeq" id="WP_183794585.1">
    <property type="nucleotide sequence ID" value="NZ_JACIDU010000018.1"/>
</dbReference>
<dbReference type="InterPro" id="IPR036259">
    <property type="entry name" value="MFS_trans_sf"/>
</dbReference>
<keyword evidence="10" id="KW-1185">Reference proteome</keyword>
<evidence type="ECO:0000256" key="1">
    <source>
        <dbReference type="ARBA" id="ARBA00004651"/>
    </source>
</evidence>
<sequence length="400" mass="41535">MTDNRQTSWAPFVLVALALAIGTMGATMASPLYPLYERAWALRHSTVTVIYVVYMVGVLAAFLFLGRLSDRIGPVPVLKAAGLLLLLGLLLSSIAPGPLVLGVGRVVIGIASGLITSAATLGLILLEPVRSRHAALVASVTTMAGFGLGPFLCGFVAQFAPVPLVAPYLAIIVPVGAVLAGLCTLRMIRPAPVSASVSFKPHLGLPAPEVRPGFFVASLAVFTAYALFSLLASLAPSFLDSLIPLRGPAVSGTSVAAVLFCSALVQLPARCLSVRGGLLIALAFMGIGIVLLAVALRTASGTMFVTADISIGLGHGLAFMSALRLLNRIAPEDQRSGILSTFLSIAYLGSILPVIAVGYLADWIGLVPAVVTFCLFFAVVCLLLFPLAKTTLEPQRLPQV</sequence>
<dbReference type="AlphaFoldDB" id="A0A7W6P2W7"/>
<reference evidence="9 10" key="1">
    <citation type="submission" date="2020-08" db="EMBL/GenBank/DDBJ databases">
        <title>Genomic Encyclopedia of Type Strains, Phase IV (KMG-IV): sequencing the most valuable type-strain genomes for metagenomic binning, comparative biology and taxonomic classification.</title>
        <authorList>
            <person name="Goeker M."/>
        </authorList>
    </citation>
    <scope>NUCLEOTIDE SEQUENCE [LARGE SCALE GENOMIC DNA]</scope>
    <source>
        <strain evidence="9 10">DSM 26385</strain>
    </source>
</reference>
<evidence type="ECO:0000313" key="10">
    <source>
        <dbReference type="Proteomes" id="UP000584824"/>
    </source>
</evidence>
<dbReference type="EMBL" id="JACIDU010000018">
    <property type="protein sequence ID" value="MBB4105262.1"/>
    <property type="molecule type" value="Genomic_DNA"/>
</dbReference>
<protein>
    <submittedName>
        <fullName evidence="9">MFS family permease</fullName>
    </submittedName>
</protein>
<evidence type="ECO:0000256" key="6">
    <source>
        <dbReference type="ARBA" id="ARBA00023136"/>
    </source>
</evidence>
<keyword evidence="4 7" id="KW-0812">Transmembrane</keyword>
<evidence type="ECO:0000256" key="5">
    <source>
        <dbReference type="ARBA" id="ARBA00022989"/>
    </source>
</evidence>
<feature type="transmembrane region" description="Helical" evidence="7">
    <location>
        <begin position="245"/>
        <end position="265"/>
    </location>
</feature>
<feature type="transmembrane region" description="Helical" evidence="7">
    <location>
        <begin position="133"/>
        <end position="159"/>
    </location>
</feature>
<name>A0A7W6P2W7_9HYPH</name>
<organism evidence="9 10">
    <name type="scientific">Allorhizobium borbori</name>
    <dbReference type="NCBI Taxonomy" id="485907"/>
    <lineage>
        <taxon>Bacteria</taxon>
        <taxon>Pseudomonadati</taxon>
        <taxon>Pseudomonadota</taxon>
        <taxon>Alphaproteobacteria</taxon>
        <taxon>Hyphomicrobiales</taxon>
        <taxon>Rhizobiaceae</taxon>
        <taxon>Rhizobium/Agrobacterium group</taxon>
        <taxon>Allorhizobium</taxon>
    </lineage>
</organism>
<dbReference type="PANTHER" id="PTHR23517:SF13">
    <property type="entry name" value="MAJOR FACILITATOR SUPERFAMILY MFS_1"/>
    <property type="match status" value="1"/>
</dbReference>
<accession>A0A7W6P2W7</accession>
<feature type="transmembrane region" description="Helical" evidence="7">
    <location>
        <begin position="277"/>
        <end position="296"/>
    </location>
</feature>
<feature type="transmembrane region" description="Helical" evidence="7">
    <location>
        <begin position="77"/>
        <end position="95"/>
    </location>
</feature>
<evidence type="ECO:0000256" key="7">
    <source>
        <dbReference type="SAM" id="Phobius"/>
    </source>
</evidence>
<evidence type="ECO:0000256" key="2">
    <source>
        <dbReference type="ARBA" id="ARBA00022448"/>
    </source>
</evidence>
<evidence type="ECO:0000256" key="3">
    <source>
        <dbReference type="ARBA" id="ARBA00022475"/>
    </source>
</evidence>
<dbReference type="Proteomes" id="UP000584824">
    <property type="component" value="Unassembled WGS sequence"/>
</dbReference>
<dbReference type="GO" id="GO:0005886">
    <property type="term" value="C:plasma membrane"/>
    <property type="evidence" value="ECO:0007669"/>
    <property type="project" value="UniProtKB-SubCell"/>
</dbReference>
<feature type="transmembrane region" description="Helical" evidence="7">
    <location>
        <begin position="366"/>
        <end position="388"/>
    </location>
</feature>
<evidence type="ECO:0000256" key="4">
    <source>
        <dbReference type="ARBA" id="ARBA00022692"/>
    </source>
</evidence>
<gene>
    <name evidence="9" type="ORF">GGQ66_003849</name>
</gene>
<dbReference type="InterPro" id="IPR020846">
    <property type="entry name" value="MFS_dom"/>
</dbReference>
<dbReference type="PROSITE" id="PS50850">
    <property type="entry name" value="MFS"/>
    <property type="match status" value="1"/>
</dbReference>
<comment type="caution">
    <text evidence="9">The sequence shown here is derived from an EMBL/GenBank/DDBJ whole genome shotgun (WGS) entry which is preliminary data.</text>
</comment>
<dbReference type="GO" id="GO:0022857">
    <property type="term" value="F:transmembrane transporter activity"/>
    <property type="evidence" value="ECO:0007669"/>
    <property type="project" value="InterPro"/>
</dbReference>
<keyword evidence="2" id="KW-0813">Transport</keyword>
<feature type="transmembrane region" description="Helical" evidence="7">
    <location>
        <begin position="45"/>
        <end position="65"/>
    </location>
</feature>
<feature type="domain" description="Major facilitator superfamily (MFS) profile" evidence="8">
    <location>
        <begin position="11"/>
        <end position="389"/>
    </location>
</feature>
<dbReference type="PANTHER" id="PTHR23517">
    <property type="entry name" value="RESISTANCE PROTEIN MDTM, PUTATIVE-RELATED-RELATED"/>
    <property type="match status" value="1"/>
</dbReference>
<evidence type="ECO:0000313" key="9">
    <source>
        <dbReference type="EMBL" id="MBB4105262.1"/>
    </source>
</evidence>
<feature type="transmembrane region" description="Helical" evidence="7">
    <location>
        <begin position="165"/>
        <end position="185"/>
    </location>
</feature>
<keyword evidence="5 7" id="KW-1133">Transmembrane helix</keyword>
<feature type="transmembrane region" description="Helical" evidence="7">
    <location>
        <begin position="107"/>
        <end position="126"/>
    </location>
</feature>
<dbReference type="InterPro" id="IPR011701">
    <property type="entry name" value="MFS"/>
</dbReference>
<dbReference type="InterPro" id="IPR050171">
    <property type="entry name" value="MFS_Transporters"/>
</dbReference>
<feature type="transmembrane region" description="Helical" evidence="7">
    <location>
        <begin position="302"/>
        <end position="326"/>
    </location>
</feature>
<dbReference type="SUPFAM" id="SSF103473">
    <property type="entry name" value="MFS general substrate transporter"/>
    <property type="match status" value="1"/>
</dbReference>
<feature type="transmembrane region" description="Helical" evidence="7">
    <location>
        <begin position="338"/>
        <end position="360"/>
    </location>
</feature>